<feature type="region of interest" description="Disordered" evidence="10">
    <location>
        <begin position="604"/>
        <end position="637"/>
    </location>
</feature>
<evidence type="ECO:0000256" key="1">
    <source>
        <dbReference type="ARBA" id="ARBA00022490"/>
    </source>
</evidence>
<dbReference type="InterPro" id="IPR027417">
    <property type="entry name" value="P-loop_NTPase"/>
</dbReference>
<comment type="caution">
    <text evidence="11">The sequence shown here is derived from an EMBL/GenBank/DDBJ whole genome shotgun (WGS) entry which is preliminary data.</text>
</comment>
<proteinExistence type="inferred from homology"/>
<dbReference type="SUPFAM" id="SSF52540">
    <property type="entry name" value="P-loop containing nucleoside triphosphate hydrolases"/>
    <property type="match status" value="1"/>
</dbReference>
<dbReference type="PANTHER" id="PTHR28616:SF1">
    <property type="entry name" value="COILED-COIL DOMAIN-CONTAINING PROTEIN 125"/>
    <property type="match status" value="1"/>
</dbReference>
<keyword evidence="7" id="KW-0067">ATP-binding</keyword>
<evidence type="ECO:0000256" key="8">
    <source>
        <dbReference type="ARBA" id="ARBA00023242"/>
    </source>
</evidence>
<dbReference type="OrthoDB" id="9939852at2759"/>
<dbReference type="InterPro" id="IPR020618">
    <property type="entry name" value="Adenyl_kinase_AK6"/>
</dbReference>
<dbReference type="HAMAP" id="MF_00039">
    <property type="entry name" value="Adenylate_kinase_AK6"/>
    <property type="match status" value="1"/>
</dbReference>
<gene>
    <name evidence="11" type="primary">TAF9</name>
    <name evidence="11" type="ORF">L345_08081</name>
</gene>
<evidence type="ECO:0000313" key="12">
    <source>
        <dbReference type="Proteomes" id="UP000018936"/>
    </source>
</evidence>
<evidence type="ECO:0000256" key="7">
    <source>
        <dbReference type="ARBA" id="ARBA00022840"/>
    </source>
</evidence>
<organism evidence="11 12">
    <name type="scientific">Ophiophagus hannah</name>
    <name type="common">King cobra</name>
    <name type="synonym">Naja hannah</name>
    <dbReference type="NCBI Taxonomy" id="8665"/>
    <lineage>
        <taxon>Eukaryota</taxon>
        <taxon>Metazoa</taxon>
        <taxon>Chordata</taxon>
        <taxon>Craniata</taxon>
        <taxon>Vertebrata</taxon>
        <taxon>Euteleostomi</taxon>
        <taxon>Lepidosauria</taxon>
        <taxon>Squamata</taxon>
        <taxon>Bifurcata</taxon>
        <taxon>Unidentata</taxon>
        <taxon>Episquamata</taxon>
        <taxon>Toxicofera</taxon>
        <taxon>Serpentes</taxon>
        <taxon>Colubroidea</taxon>
        <taxon>Elapidae</taxon>
        <taxon>Elapinae</taxon>
        <taxon>Ophiophagus</taxon>
    </lineage>
</organism>
<dbReference type="GO" id="GO:0005737">
    <property type="term" value="C:cytoplasm"/>
    <property type="evidence" value="ECO:0007669"/>
    <property type="project" value="TreeGrafter"/>
</dbReference>
<dbReference type="Proteomes" id="UP000018936">
    <property type="component" value="Unassembled WGS sequence"/>
</dbReference>
<dbReference type="GO" id="GO:0035024">
    <property type="term" value="P:negative regulation of Rho protein signal transduction"/>
    <property type="evidence" value="ECO:0007669"/>
    <property type="project" value="TreeGrafter"/>
</dbReference>
<evidence type="ECO:0000256" key="10">
    <source>
        <dbReference type="SAM" id="MobiDB-lite"/>
    </source>
</evidence>
<reference evidence="11 12" key="1">
    <citation type="journal article" date="2013" name="Proc. Natl. Acad. Sci. U.S.A.">
        <title>The king cobra genome reveals dynamic gene evolution and adaptation in the snake venom system.</title>
        <authorList>
            <person name="Vonk F.J."/>
            <person name="Casewell N.R."/>
            <person name="Henkel C.V."/>
            <person name="Heimberg A.M."/>
            <person name="Jansen H.J."/>
            <person name="McCleary R.J."/>
            <person name="Kerkkamp H.M."/>
            <person name="Vos R.A."/>
            <person name="Guerreiro I."/>
            <person name="Calvete J.J."/>
            <person name="Wuster W."/>
            <person name="Woods A.E."/>
            <person name="Logan J.M."/>
            <person name="Harrison R.A."/>
            <person name="Castoe T.A."/>
            <person name="de Koning A.P."/>
            <person name="Pollock D.D."/>
            <person name="Yandell M."/>
            <person name="Calderon D."/>
            <person name="Renjifo C."/>
            <person name="Currier R.B."/>
            <person name="Salgado D."/>
            <person name="Pla D."/>
            <person name="Sanz L."/>
            <person name="Hyder A.S."/>
            <person name="Ribeiro J.M."/>
            <person name="Arntzen J.W."/>
            <person name="van den Thillart G.E."/>
            <person name="Boetzer M."/>
            <person name="Pirovano W."/>
            <person name="Dirks R.P."/>
            <person name="Spaink H.P."/>
            <person name="Duboule D."/>
            <person name="McGlinn E."/>
            <person name="Kini R.M."/>
            <person name="Richardson M.K."/>
        </authorList>
    </citation>
    <scope>NUCLEOTIDE SEQUENCE</scope>
    <source>
        <tissue evidence="11">Blood</tissue>
    </source>
</reference>
<protein>
    <submittedName>
        <fullName evidence="11">Adenylate kinase isoenzyme 6</fullName>
    </submittedName>
</protein>
<dbReference type="GO" id="GO:0005524">
    <property type="term" value="F:ATP binding"/>
    <property type="evidence" value="ECO:0007669"/>
    <property type="project" value="UniProtKB-KW"/>
</dbReference>
<evidence type="ECO:0000256" key="3">
    <source>
        <dbReference type="ARBA" id="ARBA00022552"/>
    </source>
</evidence>
<evidence type="ECO:0000256" key="4">
    <source>
        <dbReference type="ARBA" id="ARBA00022679"/>
    </source>
</evidence>
<keyword evidence="3" id="KW-0698">rRNA processing</keyword>
<name>V8NV68_OPHHA</name>
<feature type="non-terminal residue" evidence="11">
    <location>
        <position position="1"/>
    </location>
</feature>
<keyword evidence="2" id="KW-0690">Ribosome biogenesis</keyword>
<dbReference type="GO" id="GO:0016887">
    <property type="term" value="F:ATP hydrolysis activity"/>
    <property type="evidence" value="ECO:0007669"/>
    <property type="project" value="InterPro"/>
</dbReference>
<sequence>YFPDCLFIPYFFVGTPGVGKTTLGKEIALKTDFTYINVGDMAKEGELYEGFDEEYECPILDEDRVIDEMEDKMKDGGVIVDYHSCDFFPERWFNIVFVLRTENSFLYNRLENRGYKGKKLQDNIQCEIFQTIYEEAMSSYKEEIVHQLPSNTPEDMERNLDQIIQWIEHVEAWNKKSFVLPMCEAGLMHNKLCDALEGEDDMIYGDLGNGFKKHNGIYESEGFHKYTVRSRSGSARKSLSSDGEEYDAVFFHCSKCNSLNDVPVKKLGRNGFAPSKQVSSEFNSEASNEELKQHLQEILEEVEILRVELEASQRQLEGKEQALKILQSMAVLDKATTHTKAVFIKSEQQKRALEKEINILEWEIKINQEKLKNIDETWAEKYDSTGFHILEQQHLEMMAMLDVKQQKLVQDNICLSKSGVTEVTSLELAVLGACACNGPEGVPCACAKMSAATRKQLLQFKQEFELMKKSKEEAYIMADAFRIAFEQQLMRRKDQAFRLAQMSKICRKESKTVKWKSSKEDGNSFHFIYIYISLNDKEEMLAHQRKVSYMLARTLEDKENALQQRKESTFSEEKVTFKNSQYKQDLNPQEWIFPECSCCQDGFSSAPNTNPSRTPASHSTGSKENKHHNFKETMNMK</sequence>
<dbReference type="PANTHER" id="PTHR28616">
    <property type="entry name" value="COILED-COIL DOMAIN-CONTAINING PROTEIN 125"/>
    <property type="match status" value="1"/>
</dbReference>
<dbReference type="EMBL" id="AZIM01001654">
    <property type="protein sequence ID" value="ETE66134.1"/>
    <property type="molecule type" value="Genomic_DNA"/>
</dbReference>
<evidence type="ECO:0000256" key="6">
    <source>
        <dbReference type="ARBA" id="ARBA00022777"/>
    </source>
</evidence>
<dbReference type="GO" id="GO:2000146">
    <property type="term" value="P:negative regulation of cell motility"/>
    <property type="evidence" value="ECO:0007669"/>
    <property type="project" value="TreeGrafter"/>
</dbReference>
<keyword evidence="5" id="KW-0547">Nucleotide-binding</keyword>
<keyword evidence="4" id="KW-0808">Transferase</keyword>
<evidence type="ECO:0000256" key="5">
    <source>
        <dbReference type="ARBA" id="ARBA00022741"/>
    </source>
</evidence>
<dbReference type="FunFam" id="3.40.50.300:FF:003001">
    <property type="entry name" value="Adenylate kinase isoenzyme 6"/>
    <property type="match status" value="1"/>
</dbReference>
<evidence type="ECO:0000313" key="11">
    <source>
        <dbReference type="EMBL" id="ETE66134.1"/>
    </source>
</evidence>
<keyword evidence="12" id="KW-1185">Reference proteome</keyword>
<dbReference type="AlphaFoldDB" id="V8NV68"/>
<feature type="compositionally biased region" description="Polar residues" evidence="10">
    <location>
        <begin position="604"/>
        <end position="622"/>
    </location>
</feature>
<keyword evidence="8" id="KW-0539">Nucleus</keyword>
<keyword evidence="6 11" id="KW-0418">Kinase</keyword>
<dbReference type="GO" id="GO:0004017">
    <property type="term" value="F:AMP kinase activity"/>
    <property type="evidence" value="ECO:0007669"/>
    <property type="project" value="InterPro"/>
</dbReference>
<dbReference type="Gene3D" id="3.40.50.300">
    <property type="entry name" value="P-loop containing nucleotide triphosphate hydrolases"/>
    <property type="match status" value="1"/>
</dbReference>
<accession>V8NV68</accession>
<dbReference type="InterPro" id="IPR034608">
    <property type="entry name" value="CCDC125"/>
</dbReference>
<dbReference type="Pfam" id="PF13238">
    <property type="entry name" value="AAA_18"/>
    <property type="match status" value="1"/>
</dbReference>
<keyword evidence="9" id="KW-0175">Coiled coil</keyword>
<evidence type="ECO:0000256" key="2">
    <source>
        <dbReference type="ARBA" id="ARBA00022517"/>
    </source>
</evidence>
<evidence type="ECO:0000256" key="9">
    <source>
        <dbReference type="SAM" id="Coils"/>
    </source>
</evidence>
<feature type="coiled-coil region" evidence="9">
    <location>
        <begin position="288"/>
        <end position="370"/>
    </location>
</feature>
<dbReference type="GO" id="GO:0006364">
    <property type="term" value="P:rRNA processing"/>
    <property type="evidence" value="ECO:0007669"/>
    <property type="project" value="UniProtKB-KW"/>
</dbReference>
<keyword evidence="1" id="KW-0963">Cytoplasm</keyword>